<reference evidence="2 3" key="1">
    <citation type="submission" date="2015-09" db="EMBL/GenBank/DDBJ databases">
        <title>Trachymyrmex cornetzi WGS genome.</title>
        <authorList>
            <person name="Nygaard S."/>
            <person name="Hu H."/>
            <person name="Boomsma J."/>
            <person name="Zhang G."/>
        </authorList>
    </citation>
    <scope>NUCLEOTIDE SEQUENCE [LARGE SCALE GENOMIC DNA]</scope>
    <source>
        <strain evidence="2">Tcor2-1</strain>
        <tissue evidence="2">Whole body</tissue>
    </source>
</reference>
<dbReference type="STRING" id="471704.A0A195E666"/>
<protein>
    <submittedName>
        <fullName evidence="2">Uncharacterized protein</fullName>
    </submittedName>
</protein>
<sequence>MRKRGGKLGVRPQGRTSAREVAGISNFTERGLTRPTRGGEKLGQPPCVTSLPVAKTDANVEHRRALSFPVHPFKRGHLGVPRTTPTGGSGTLPPLITKPAPRTQKLNLSSSPHRRRRSGDENIGSDELPIFPNGYAALLLKSPPPAPPALLRRIGVKELTGVGKKTSCLQLRVVAYSSLSSPTFERVLPECQRDFYTNSGSDISTLASHGLSGRGRSRGICGQSIGTIRPRGPRGIHRIIGGHCGFRDSSSPSRTILEEHLNTDHARHFDSYNYPDFCFDLSCSN</sequence>
<evidence type="ECO:0000256" key="1">
    <source>
        <dbReference type="SAM" id="MobiDB-lite"/>
    </source>
</evidence>
<feature type="region of interest" description="Disordered" evidence="1">
    <location>
        <begin position="76"/>
        <end position="126"/>
    </location>
</feature>
<feature type="compositionally biased region" description="Low complexity" evidence="1">
    <location>
        <begin position="79"/>
        <end position="94"/>
    </location>
</feature>
<name>A0A195E666_9HYME</name>
<proteinExistence type="predicted"/>
<evidence type="ECO:0000313" key="3">
    <source>
        <dbReference type="Proteomes" id="UP000078492"/>
    </source>
</evidence>
<accession>A0A195E666</accession>
<feature type="region of interest" description="Disordered" evidence="1">
    <location>
        <begin position="1"/>
        <end position="50"/>
    </location>
</feature>
<dbReference type="Proteomes" id="UP000078492">
    <property type="component" value="Unassembled WGS sequence"/>
</dbReference>
<gene>
    <name evidence="2" type="ORF">ALC57_06980</name>
</gene>
<keyword evidence="3" id="KW-1185">Reference proteome</keyword>
<dbReference type="EMBL" id="KQ979579">
    <property type="protein sequence ID" value="KYN20663.1"/>
    <property type="molecule type" value="Genomic_DNA"/>
</dbReference>
<dbReference type="AlphaFoldDB" id="A0A195E666"/>
<organism evidence="2 3">
    <name type="scientific">Trachymyrmex cornetzi</name>
    <dbReference type="NCBI Taxonomy" id="471704"/>
    <lineage>
        <taxon>Eukaryota</taxon>
        <taxon>Metazoa</taxon>
        <taxon>Ecdysozoa</taxon>
        <taxon>Arthropoda</taxon>
        <taxon>Hexapoda</taxon>
        <taxon>Insecta</taxon>
        <taxon>Pterygota</taxon>
        <taxon>Neoptera</taxon>
        <taxon>Endopterygota</taxon>
        <taxon>Hymenoptera</taxon>
        <taxon>Apocrita</taxon>
        <taxon>Aculeata</taxon>
        <taxon>Formicoidea</taxon>
        <taxon>Formicidae</taxon>
        <taxon>Myrmicinae</taxon>
        <taxon>Trachymyrmex</taxon>
    </lineage>
</organism>
<evidence type="ECO:0000313" key="2">
    <source>
        <dbReference type="EMBL" id="KYN20663.1"/>
    </source>
</evidence>